<organism evidence="5 6">
    <name type="scientific">Mycena chlorophos</name>
    <name type="common">Agaric fungus</name>
    <name type="synonym">Agaricus chlorophos</name>
    <dbReference type="NCBI Taxonomy" id="658473"/>
    <lineage>
        <taxon>Eukaryota</taxon>
        <taxon>Fungi</taxon>
        <taxon>Dikarya</taxon>
        <taxon>Basidiomycota</taxon>
        <taxon>Agaricomycotina</taxon>
        <taxon>Agaricomycetes</taxon>
        <taxon>Agaricomycetidae</taxon>
        <taxon>Agaricales</taxon>
        <taxon>Marasmiineae</taxon>
        <taxon>Mycenaceae</taxon>
        <taxon>Mycena</taxon>
    </lineage>
</organism>
<dbReference type="InterPro" id="IPR036291">
    <property type="entry name" value="NAD(P)-bd_dom_sf"/>
</dbReference>
<proteinExistence type="inferred from homology"/>
<evidence type="ECO:0000313" key="6">
    <source>
        <dbReference type="Proteomes" id="UP000815677"/>
    </source>
</evidence>
<keyword evidence="6" id="KW-1185">Reference proteome</keyword>
<gene>
    <name evidence="5" type="ORF">MCHLO_13892</name>
</gene>
<dbReference type="Pfam" id="PF13460">
    <property type="entry name" value="NAD_binding_10"/>
    <property type="match status" value="1"/>
</dbReference>
<feature type="domain" description="NAD(P)-binding" evidence="4">
    <location>
        <begin position="53"/>
        <end position="154"/>
    </location>
</feature>
<accession>A0ABQ0M1Y2</accession>
<evidence type="ECO:0000256" key="3">
    <source>
        <dbReference type="ARBA" id="ARBA00023002"/>
    </source>
</evidence>
<protein>
    <recommendedName>
        <fullName evidence="4">NAD(P)-binding domain-containing protein</fullName>
    </recommendedName>
</protein>
<dbReference type="PANTHER" id="PTHR47706">
    <property type="entry name" value="NMRA-LIKE FAMILY PROTEIN"/>
    <property type="match status" value="1"/>
</dbReference>
<reference evidence="5" key="1">
    <citation type="submission" date="2014-09" db="EMBL/GenBank/DDBJ databases">
        <title>Genome sequence of the luminous mushroom Mycena chlorophos for searching fungal bioluminescence genes.</title>
        <authorList>
            <person name="Tanaka Y."/>
            <person name="Kasuga D."/>
            <person name="Oba Y."/>
            <person name="Hase S."/>
            <person name="Sato K."/>
            <person name="Oba Y."/>
            <person name="Sakakibara Y."/>
        </authorList>
    </citation>
    <scope>NUCLEOTIDE SEQUENCE</scope>
</reference>
<comment type="similarity">
    <text evidence="1">Belongs to the NmrA-type oxidoreductase family. Isoflavone reductase subfamily.</text>
</comment>
<evidence type="ECO:0000313" key="5">
    <source>
        <dbReference type="EMBL" id="GAT57343.1"/>
    </source>
</evidence>
<dbReference type="InterPro" id="IPR051609">
    <property type="entry name" value="NmrA/Isoflavone_reductase-like"/>
</dbReference>
<keyword evidence="3" id="KW-0560">Oxidoreductase</keyword>
<keyword evidence="2" id="KW-0521">NADP</keyword>
<name>A0ABQ0M1Y2_MYCCL</name>
<dbReference type="EMBL" id="DF849438">
    <property type="protein sequence ID" value="GAT57343.1"/>
    <property type="molecule type" value="Genomic_DNA"/>
</dbReference>
<dbReference type="PANTHER" id="PTHR47706:SF7">
    <property type="entry name" value="CIPA-LIKE, PUTATIVE (AFU_ORTHOLOGUE AFUA_1G01630)-RELATED"/>
    <property type="match status" value="1"/>
</dbReference>
<dbReference type="InterPro" id="IPR016040">
    <property type="entry name" value="NAD(P)-bd_dom"/>
</dbReference>
<dbReference type="Proteomes" id="UP000815677">
    <property type="component" value="Unassembled WGS sequence"/>
</dbReference>
<evidence type="ECO:0000259" key="4">
    <source>
        <dbReference type="Pfam" id="PF13460"/>
    </source>
</evidence>
<sequence length="370" mass="40168">MAHQLRRCAADGADGVASAIVASGVRLHPDNARISGLLLRNLNSENASIAIVGAGGSIGSVITKALLGSGRHHITALARASSKIALPDGVRRVVIDYNNELTLVEALKGQDFLIITLGVSAAKDGGNAEVKLVKAAAAAGVPYVMPNAYGADPLNEKMRRELHSAEQFLAVKALIEKLGVSRWIVLGCGFWYEWSLVGDGQNRFGIDFQRRTVTFFDDGEERIATSTWDQSGRAVASFLSLKRLPDDENDTSPTIENWVNRALYIASFRVNQKEMFESAKHVTGTTDADWMIEYVASETRFKAAVEAMERGEKGAFLRQMYTRVFFPTGEGDHSRHGPLANSALGLPVENIDEATKEGLRLYDLGALGFD</sequence>
<evidence type="ECO:0000256" key="2">
    <source>
        <dbReference type="ARBA" id="ARBA00022857"/>
    </source>
</evidence>
<dbReference type="Gene3D" id="3.40.50.720">
    <property type="entry name" value="NAD(P)-binding Rossmann-like Domain"/>
    <property type="match status" value="1"/>
</dbReference>
<evidence type="ECO:0000256" key="1">
    <source>
        <dbReference type="ARBA" id="ARBA00005725"/>
    </source>
</evidence>
<dbReference type="SUPFAM" id="SSF51735">
    <property type="entry name" value="NAD(P)-binding Rossmann-fold domains"/>
    <property type="match status" value="1"/>
</dbReference>